<dbReference type="GeneID" id="59341885"/>
<evidence type="ECO:0008006" key="7">
    <source>
        <dbReference type="Google" id="ProtNLM"/>
    </source>
</evidence>
<name>A0A8H6T8V6_9AGAR</name>
<evidence type="ECO:0000256" key="4">
    <source>
        <dbReference type="ARBA" id="ARBA00038314"/>
    </source>
</evidence>
<dbReference type="Gene3D" id="3.40.50.150">
    <property type="entry name" value="Vaccinia Virus protein VP39"/>
    <property type="match status" value="1"/>
</dbReference>
<comment type="similarity">
    <text evidence="4">Belongs to the class I-like SAM-binding methyltransferase superfamily.</text>
</comment>
<keyword evidence="3" id="KW-0949">S-adenosyl-L-methionine</keyword>
<comment type="pathway">
    <text evidence="1">Secondary metabolite biosynthesis.</text>
</comment>
<dbReference type="RefSeq" id="XP_037224464.1">
    <property type="nucleotide sequence ID" value="XM_037359369.1"/>
</dbReference>
<dbReference type="PANTHER" id="PTHR35897">
    <property type="entry name" value="METHYLTRANSFERASE AUSD"/>
    <property type="match status" value="1"/>
</dbReference>
<protein>
    <recommendedName>
        <fullName evidence="7">Methyltransferase domain-containing protein</fullName>
    </recommendedName>
</protein>
<proteinExistence type="inferred from homology"/>
<sequence>MAANTDYAVGPDELALLQAETGIHDETELKEHVLAIQQQALTVYDYPCIRRFGFVRLKISKNKPAYEHVLQLARLRPNSILLELGCCCGTDLRKIVRDGWAPSDIVASDLHPEYWSIGHKLFKSTPESFPVTFLAGDAFDDAFLSTKPLQTGATPQLDTISSLNELRGHVSVIHTASLFHLFGEAQQLELARRLAGLLSLESGSIIFGCHAGLPSQGFTQASDNKPMFCHSPTTWCALWDGTVFEQGMVEARAVLKSLGKVLNEETDFYLMFWSVKRL</sequence>
<dbReference type="OrthoDB" id="2094832at2759"/>
<keyword evidence="6" id="KW-1185">Reference proteome</keyword>
<dbReference type="InterPro" id="IPR051654">
    <property type="entry name" value="Meroterpenoid_MTases"/>
</dbReference>
<keyword evidence="2" id="KW-0808">Transferase</keyword>
<evidence type="ECO:0000256" key="2">
    <source>
        <dbReference type="ARBA" id="ARBA00022679"/>
    </source>
</evidence>
<evidence type="ECO:0000313" key="6">
    <source>
        <dbReference type="Proteomes" id="UP000636479"/>
    </source>
</evidence>
<gene>
    <name evidence="5" type="ORF">MIND_00248700</name>
</gene>
<organism evidence="5 6">
    <name type="scientific">Mycena indigotica</name>
    <dbReference type="NCBI Taxonomy" id="2126181"/>
    <lineage>
        <taxon>Eukaryota</taxon>
        <taxon>Fungi</taxon>
        <taxon>Dikarya</taxon>
        <taxon>Basidiomycota</taxon>
        <taxon>Agaricomycotina</taxon>
        <taxon>Agaricomycetes</taxon>
        <taxon>Agaricomycetidae</taxon>
        <taxon>Agaricales</taxon>
        <taxon>Marasmiineae</taxon>
        <taxon>Mycenaceae</taxon>
        <taxon>Mycena</taxon>
    </lineage>
</organism>
<dbReference type="PANTHER" id="PTHR35897:SF1">
    <property type="entry name" value="METHYLTRANSFERASE AUSD"/>
    <property type="match status" value="1"/>
</dbReference>
<dbReference type="Proteomes" id="UP000636479">
    <property type="component" value="Unassembled WGS sequence"/>
</dbReference>
<evidence type="ECO:0000256" key="1">
    <source>
        <dbReference type="ARBA" id="ARBA00005179"/>
    </source>
</evidence>
<dbReference type="SUPFAM" id="SSF53335">
    <property type="entry name" value="S-adenosyl-L-methionine-dependent methyltransferases"/>
    <property type="match status" value="1"/>
</dbReference>
<comment type="caution">
    <text evidence="5">The sequence shown here is derived from an EMBL/GenBank/DDBJ whole genome shotgun (WGS) entry which is preliminary data.</text>
</comment>
<dbReference type="EMBL" id="JACAZF010000002">
    <property type="protein sequence ID" value="KAF7312356.1"/>
    <property type="molecule type" value="Genomic_DNA"/>
</dbReference>
<dbReference type="AlphaFoldDB" id="A0A8H6T8V6"/>
<evidence type="ECO:0000313" key="5">
    <source>
        <dbReference type="EMBL" id="KAF7312356.1"/>
    </source>
</evidence>
<dbReference type="GO" id="GO:0016740">
    <property type="term" value="F:transferase activity"/>
    <property type="evidence" value="ECO:0007669"/>
    <property type="project" value="UniProtKB-KW"/>
</dbReference>
<evidence type="ECO:0000256" key="3">
    <source>
        <dbReference type="ARBA" id="ARBA00022691"/>
    </source>
</evidence>
<accession>A0A8H6T8V6</accession>
<dbReference type="InterPro" id="IPR029063">
    <property type="entry name" value="SAM-dependent_MTases_sf"/>
</dbReference>
<reference evidence="5" key="1">
    <citation type="submission" date="2020-05" db="EMBL/GenBank/DDBJ databases">
        <title>Mycena genomes resolve the evolution of fungal bioluminescence.</title>
        <authorList>
            <person name="Tsai I.J."/>
        </authorList>
    </citation>
    <scope>NUCLEOTIDE SEQUENCE</scope>
    <source>
        <strain evidence="5">171206Taipei</strain>
    </source>
</reference>